<dbReference type="InterPro" id="IPR036680">
    <property type="entry name" value="SPOR-like_sf"/>
</dbReference>
<dbReference type="Gene3D" id="3.30.70.1070">
    <property type="entry name" value="Sporulation related repeat"/>
    <property type="match status" value="1"/>
</dbReference>
<evidence type="ECO:0000313" key="4">
    <source>
        <dbReference type="Proteomes" id="UP000276634"/>
    </source>
</evidence>
<organism evidence="3 4">
    <name type="scientific">Inmirania thermothiophila</name>
    <dbReference type="NCBI Taxonomy" id="1750597"/>
    <lineage>
        <taxon>Bacteria</taxon>
        <taxon>Pseudomonadati</taxon>
        <taxon>Pseudomonadota</taxon>
        <taxon>Gammaproteobacteria</taxon>
        <taxon>Chromatiales</taxon>
        <taxon>Ectothiorhodospiraceae</taxon>
        <taxon>Inmirania</taxon>
    </lineage>
</organism>
<accession>A0A3N1Y1X9</accession>
<dbReference type="SUPFAM" id="SSF110997">
    <property type="entry name" value="Sporulation related repeat"/>
    <property type="match status" value="1"/>
</dbReference>
<gene>
    <name evidence="3" type="ORF">EDC57_2044</name>
</gene>
<evidence type="ECO:0000259" key="2">
    <source>
        <dbReference type="PROSITE" id="PS51724"/>
    </source>
</evidence>
<dbReference type="GO" id="GO:0032153">
    <property type="term" value="C:cell division site"/>
    <property type="evidence" value="ECO:0007669"/>
    <property type="project" value="TreeGrafter"/>
</dbReference>
<dbReference type="PROSITE" id="PS51724">
    <property type="entry name" value="SPOR"/>
    <property type="match status" value="1"/>
</dbReference>
<dbReference type="InterPro" id="IPR007730">
    <property type="entry name" value="SPOR-like_dom"/>
</dbReference>
<dbReference type="Proteomes" id="UP000276634">
    <property type="component" value="Unassembled WGS sequence"/>
</dbReference>
<dbReference type="GO" id="GO:0030428">
    <property type="term" value="C:cell septum"/>
    <property type="evidence" value="ECO:0007669"/>
    <property type="project" value="TreeGrafter"/>
</dbReference>
<feature type="domain" description="SPOR" evidence="2">
    <location>
        <begin position="87"/>
        <end position="166"/>
    </location>
</feature>
<dbReference type="AlphaFoldDB" id="A0A3N1Y1X9"/>
<protein>
    <submittedName>
        <fullName evidence="3">DedD protein</fullName>
    </submittedName>
</protein>
<dbReference type="InterPro" id="IPR052521">
    <property type="entry name" value="Cell_div_SPOR-domain"/>
</dbReference>
<reference evidence="3 4" key="1">
    <citation type="submission" date="2018-11" db="EMBL/GenBank/DDBJ databases">
        <title>Genomic Encyclopedia of Type Strains, Phase IV (KMG-IV): sequencing the most valuable type-strain genomes for metagenomic binning, comparative biology and taxonomic classification.</title>
        <authorList>
            <person name="Goeker M."/>
        </authorList>
    </citation>
    <scope>NUCLEOTIDE SEQUENCE [LARGE SCALE GENOMIC DNA]</scope>
    <source>
        <strain evidence="3 4">DSM 100275</strain>
    </source>
</reference>
<feature type="compositionally biased region" description="Pro residues" evidence="1">
    <location>
        <begin position="62"/>
        <end position="75"/>
    </location>
</feature>
<comment type="caution">
    <text evidence="3">The sequence shown here is derived from an EMBL/GenBank/DDBJ whole genome shotgun (WGS) entry which is preliminary data.</text>
</comment>
<name>A0A3N1Y1X9_9GAMM</name>
<evidence type="ECO:0000313" key="3">
    <source>
        <dbReference type="EMBL" id="ROR32830.1"/>
    </source>
</evidence>
<dbReference type="Pfam" id="PF05036">
    <property type="entry name" value="SPOR"/>
    <property type="match status" value="1"/>
</dbReference>
<keyword evidence="4" id="KW-1185">Reference proteome</keyword>
<feature type="region of interest" description="Disordered" evidence="1">
    <location>
        <begin position="37"/>
        <end position="82"/>
    </location>
</feature>
<proteinExistence type="predicted"/>
<dbReference type="PANTHER" id="PTHR38687:SF1">
    <property type="entry name" value="CELL DIVISION PROTEIN DEDD"/>
    <property type="match status" value="1"/>
</dbReference>
<dbReference type="PANTHER" id="PTHR38687">
    <property type="entry name" value="CELL DIVISION PROTEIN DEDD-RELATED"/>
    <property type="match status" value="1"/>
</dbReference>
<dbReference type="EMBL" id="RJVI01000002">
    <property type="protein sequence ID" value="ROR32830.1"/>
    <property type="molecule type" value="Genomic_DNA"/>
</dbReference>
<dbReference type="RefSeq" id="WP_123401729.1">
    <property type="nucleotide sequence ID" value="NZ_RJVI01000002.1"/>
</dbReference>
<evidence type="ECO:0000256" key="1">
    <source>
        <dbReference type="SAM" id="MobiDB-lite"/>
    </source>
</evidence>
<dbReference type="OrthoDB" id="7069135at2"/>
<dbReference type="GO" id="GO:0032506">
    <property type="term" value="P:cytokinetic process"/>
    <property type="evidence" value="ECO:0007669"/>
    <property type="project" value="TreeGrafter"/>
</dbReference>
<dbReference type="GO" id="GO:0042834">
    <property type="term" value="F:peptidoglycan binding"/>
    <property type="evidence" value="ECO:0007669"/>
    <property type="project" value="InterPro"/>
</dbReference>
<sequence length="167" mass="17712">MQQRLVGAVVLVALAVIFVPMILERGGGALPEAAIPPRPEIPPALDRAPEPVAPPQVAAVPPRQPEPAPQVPVPPQAREAAEAARAIPPAEAWVVQVGSFGRRDNAVALRDRLRKAGFTAFIEEAEAGGETAYRVRVGPELGEDEAKALQRRLAGEQGLEGVVLRLR</sequence>